<dbReference type="NCBIfam" id="TIGR00231">
    <property type="entry name" value="small_GTP"/>
    <property type="match status" value="1"/>
</dbReference>
<dbReference type="CDD" id="cd01876">
    <property type="entry name" value="YihA_EngB"/>
    <property type="match status" value="1"/>
</dbReference>
<evidence type="ECO:0000313" key="13">
    <source>
        <dbReference type="Proteomes" id="UP000228528"/>
    </source>
</evidence>
<comment type="similarity">
    <text evidence="2 10">Belongs to the TRAFAC class TrmE-Era-EngA-EngB-Septin-like GTPase superfamily. EngB GTPase family.</text>
</comment>
<dbReference type="GO" id="GO:0005525">
    <property type="term" value="F:GTP binding"/>
    <property type="evidence" value="ECO:0007669"/>
    <property type="project" value="UniProtKB-UniRule"/>
</dbReference>
<evidence type="ECO:0000256" key="5">
    <source>
        <dbReference type="ARBA" id="ARBA00022741"/>
    </source>
</evidence>
<dbReference type="InterPro" id="IPR006073">
    <property type="entry name" value="GTP-bd"/>
</dbReference>
<feature type="domain" description="EngB-type G" evidence="11">
    <location>
        <begin position="22"/>
        <end position="192"/>
    </location>
</feature>
<comment type="caution">
    <text evidence="12">The sequence shown here is derived from an EMBL/GenBank/DDBJ whole genome shotgun (WGS) entry which is preliminary data.</text>
</comment>
<evidence type="ECO:0000256" key="6">
    <source>
        <dbReference type="ARBA" id="ARBA00022842"/>
    </source>
</evidence>
<evidence type="ECO:0000256" key="10">
    <source>
        <dbReference type="HAMAP-Rule" id="MF_00321"/>
    </source>
</evidence>
<dbReference type="InterPro" id="IPR019987">
    <property type="entry name" value="GTP-bd_ribosome_bio_YsxC"/>
</dbReference>
<keyword evidence="3 10" id="KW-0132">Cell division</keyword>
<dbReference type="PROSITE" id="PS51706">
    <property type="entry name" value="G_ENGB"/>
    <property type="match status" value="1"/>
</dbReference>
<dbReference type="InterPro" id="IPR030393">
    <property type="entry name" value="G_ENGB_dom"/>
</dbReference>
<evidence type="ECO:0000256" key="1">
    <source>
        <dbReference type="ARBA" id="ARBA00001946"/>
    </source>
</evidence>
<evidence type="ECO:0000256" key="7">
    <source>
        <dbReference type="ARBA" id="ARBA00023134"/>
    </source>
</evidence>
<accession>A0A2M6P231</accession>
<keyword evidence="4" id="KW-0479">Metal-binding</keyword>
<dbReference type="InterPro" id="IPR027417">
    <property type="entry name" value="P-loop_NTPase"/>
</dbReference>
<evidence type="ECO:0000313" key="12">
    <source>
        <dbReference type="EMBL" id="PIR77793.1"/>
    </source>
</evidence>
<comment type="function">
    <text evidence="10">Necessary for normal cell division and for the maintenance of normal septation.</text>
</comment>
<keyword evidence="9 10" id="KW-0131">Cell cycle</keyword>
<sequence length="192" mass="21381">MNIKSAEFIKGVVGPDDILEMDRPKVAFIGRSNVGKSSVINILTNIKQLARTSSTPGRTQQINVFYINKLFYLIDLPGYGYAKASKLVREKISELIDWYLFTSHYDQQLIVFIVDAHVGLTDDDREMLAALEQAHKPVVIVANKVDKIKPSVYKKSIKLLQETCAPHLVIPFSVKKGIGIGALRNEVLGVAK</sequence>
<dbReference type="HAMAP" id="MF_00321">
    <property type="entry name" value="GTPase_EngB"/>
    <property type="match status" value="1"/>
</dbReference>
<keyword evidence="6" id="KW-0460">Magnesium</keyword>
<dbReference type="NCBIfam" id="TIGR03598">
    <property type="entry name" value="GTPase_YsxC"/>
    <property type="match status" value="1"/>
</dbReference>
<dbReference type="EMBL" id="PFBW01000027">
    <property type="protein sequence ID" value="PIR77793.1"/>
    <property type="molecule type" value="Genomic_DNA"/>
</dbReference>
<dbReference type="AlphaFoldDB" id="A0A2M6P231"/>
<dbReference type="PANTHER" id="PTHR11649:SF13">
    <property type="entry name" value="ENGB-TYPE G DOMAIN-CONTAINING PROTEIN"/>
    <property type="match status" value="1"/>
</dbReference>
<dbReference type="Pfam" id="PF01926">
    <property type="entry name" value="MMR_HSR1"/>
    <property type="match status" value="1"/>
</dbReference>
<dbReference type="SUPFAM" id="SSF52540">
    <property type="entry name" value="P-loop containing nucleoside triphosphate hydrolases"/>
    <property type="match status" value="1"/>
</dbReference>
<dbReference type="Gene3D" id="3.40.50.300">
    <property type="entry name" value="P-loop containing nucleotide triphosphate hydrolases"/>
    <property type="match status" value="1"/>
</dbReference>
<gene>
    <name evidence="10" type="primary">engB</name>
    <name evidence="12" type="ORF">COU30_00530</name>
</gene>
<evidence type="ECO:0000259" key="11">
    <source>
        <dbReference type="PROSITE" id="PS51706"/>
    </source>
</evidence>
<evidence type="ECO:0000256" key="9">
    <source>
        <dbReference type="ARBA" id="ARBA00023306"/>
    </source>
</evidence>
<reference evidence="13" key="1">
    <citation type="submission" date="2017-09" db="EMBL/GenBank/DDBJ databases">
        <title>Depth-based differentiation of microbial function through sediment-hosted aquifers and enrichment of novel symbionts in the deep terrestrial subsurface.</title>
        <authorList>
            <person name="Probst A.J."/>
            <person name="Ladd B."/>
            <person name="Jarett J.K."/>
            <person name="Geller-Mcgrath D.E."/>
            <person name="Sieber C.M.K."/>
            <person name="Emerson J.B."/>
            <person name="Anantharaman K."/>
            <person name="Thomas B.C."/>
            <person name="Malmstrom R."/>
            <person name="Stieglmeier M."/>
            <person name="Klingl A."/>
            <person name="Woyke T."/>
            <person name="Ryan C.M."/>
            <person name="Banfield J.F."/>
        </authorList>
    </citation>
    <scope>NUCLEOTIDE SEQUENCE [LARGE SCALE GENOMIC DNA]</scope>
</reference>
<dbReference type="GO" id="GO:0000917">
    <property type="term" value="P:division septum assembly"/>
    <property type="evidence" value="ECO:0007669"/>
    <property type="project" value="UniProtKB-KW"/>
</dbReference>
<dbReference type="Proteomes" id="UP000228528">
    <property type="component" value="Unassembled WGS sequence"/>
</dbReference>
<evidence type="ECO:0000256" key="3">
    <source>
        <dbReference type="ARBA" id="ARBA00022618"/>
    </source>
</evidence>
<proteinExistence type="inferred from homology"/>
<evidence type="ECO:0000256" key="4">
    <source>
        <dbReference type="ARBA" id="ARBA00022723"/>
    </source>
</evidence>
<dbReference type="GO" id="GO:0046872">
    <property type="term" value="F:metal ion binding"/>
    <property type="evidence" value="ECO:0007669"/>
    <property type="project" value="UniProtKB-KW"/>
</dbReference>
<keyword evidence="5 10" id="KW-0547">Nucleotide-binding</keyword>
<keyword evidence="7 10" id="KW-0342">GTP-binding</keyword>
<dbReference type="PANTHER" id="PTHR11649">
    <property type="entry name" value="MSS1/TRME-RELATED GTP-BINDING PROTEIN"/>
    <property type="match status" value="1"/>
</dbReference>
<comment type="cofactor">
    <cofactor evidence="1">
        <name>Mg(2+)</name>
        <dbReference type="ChEBI" id="CHEBI:18420"/>
    </cofactor>
</comment>
<keyword evidence="8 10" id="KW-0717">Septation</keyword>
<protein>
    <recommendedName>
        <fullName evidence="10">Probable GTP-binding protein EngB</fullName>
    </recommendedName>
</protein>
<evidence type="ECO:0000256" key="2">
    <source>
        <dbReference type="ARBA" id="ARBA00009638"/>
    </source>
</evidence>
<organism evidence="12 13">
    <name type="scientific">Candidatus Magasanikbacteria bacterium CG10_big_fil_rev_8_21_14_0_10_38_6</name>
    <dbReference type="NCBI Taxonomy" id="1974647"/>
    <lineage>
        <taxon>Bacteria</taxon>
        <taxon>Candidatus Magasanikiibacteriota</taxon>
    </lineage>
</organism>
<dbReference type="InterPro" id="IPR005225">
    <property type="entry name" value="Small_GTP-bd"/>
</dbReference>
<evidence type="ECO:0000256" key="8">
    <source>
        <dbReference type="ARBA" id="ARBA00023210"/>
    </source>
</evidence>
<name>A0A2M6P231_9BACT</name>